<organism evidence="1">
    <name type="scientific">uncultured Solirubrobacteraceae bacterium</name>
    <dbReference type="NCBI Taxonomy" id="1162706"/>
    <lineage>
        <taxon>Bacteria</taxon>
        <taxon>Bacillati</taxon>
        <taxon>Actinomycetota</taxon>
        <taxon>Thermoleophilia</taxon>
        <taxon>Solirubrobacterales</taxon>
        <taxon>Solirubrobacteraceae</taxon>
        <taxon>environmental samples</taxon>
    </lineage>
</organism>
<sequence>MRQNHAMDRLWALRPAIGEISGSGRRGASALRTQAVRAPAAANCADVRV</sequence>
<reference evidence="1" key="1">
    <citation type="submission" date="2020-02" db="EMBL/GenBank/DDBJ databases">
        <authorList>
            <person name="Meier V. D."/>
        </authorList>
    </citation>
    <scope>NUCLEOTIDE SEQUENCE</scope>
    <source>
        <strain evidence="1">AVDCRST_MAG67</strain>
    </source>
</reference>
<evidence type="ECO:0000313" key="1">
    <source>
        <dbReference type="EMBL" id="CAA9526120.1"/>
    </source>
</evidence>
<gene>
    <name evidence="1" type="ORF">AVDCRST_MAG67-3682</name>
</gene>
<proteinExistence type="predicted"/>
<accession>A0A6J4TL93</accession>
<dbReference type="AlphaFoldDB" id="A0A6J4TL93"/>
<protein>
    <submittedName>
        <fullName evidence="1">Uncharacterized protein</fullName>
    </submittedName>
</protein>
<dbReference type="EMBL" id="CADCVQ010000155">
    <property type="protein sequence ID" value="CAA9526120.1"/>
    <property type="molecule type" value="Genomic_DNA"/>
</dbReference>
<name>A0A6J4TL93_9ACTN</name>